<proteinExistence type="predicted"/>
<comment type="caution">
    <text evidence="1">The sequence shown here is derived from an EMBL/GenBank/DDBJ whole genome shotgun (WGS) entry which is preliminary data.</text>
</comment>
<dbReference type="RefSeq" id="WP_184573973.1">
    <property type="nucleotide sequence ID" value="NZ_JACHJL010000010.1"/>
</dbReference>
<organism evidence="1 2">
    <name type="scientific">Streptomyces zagrosensis</name>
    <dbReference type="NCBI Taxonomy" id="1042984"/>
    <lineage>
        <taxon>Bacteria</taxon>
        <taxon>Bacillati</taxon>
        <taxon>Actinomycetota</taxon>
        <taxon>Actinomycetes</taxon>
        <taxon>Kitasatosporales</taxon>
        <taxon>Streptomycetaceae</taxon>
        <taxon>Streptomyces</taxon>
    </lineage>
</organism>
<evidence type="ECO:0000313" key="1">
    <source>
        <dbReference type="EMBL" id="MBB5937208.1"/>
    </source>
</evidence>
<gene>
    <name evidence="1" type="ORF">FHS42_004287</name>
</gene>
<accession>A0A7W9QBI8</accession>
<dbReference type="AlphaFoldDB" id="A0A7W9QBI8"/>
<evidence type="ECO:0000313" key="2">
    <source>
        <dbReference type="Proteomes" id="UP000588098"/>
    </source>
</evidence>
<reference evidence="1 2" key="1">
    <citation type="submission" date="2020-08" db="EMBL/GenBank/DDBJ databases">
        <title>Genomic Encyclopedia of Type Strains, Phase III (KMG-III): the genomes of soil and plant-associated and newly described type strains.</title>
        <authorList>
            <person name="Whitman W."/>
        </authorList>
    </citation>
    <scope>NUCLEOTIDE SEQUENCE [LARGE SCALE GENOMIC DNA]</scope>
    <source>
        <strain evidence="1 2">CECT 8305</strain>
    </source>
</reference>
<dbReference type="Proteomes" id="UP000588098">
    <property type="component" value="Unassembled WGS sequence"/>
</dbReference>
<keyword evidence="2" id="KW-1185">Reference proteome</keyword>
<protein>
    <submittedName>
        <fullName evidence="1">Uncharacterized protein</fullName>
    </submittedName>
</protein>
<name>A0A7W9QBI8_9ACTN</name>
<sequence>MTTNTSATPNGGDSALPPIPWLGPTLHELVPGIAPGTRPLPLRRQAAQALAKARQDSLRHGLIKRADQASRGPVAALVAEMLTPPLPPQASKERP</sequence>
<dbReference type="EMBL" id="JACHJL010000010">
    <property type="protein sequence ID" value="MBB5937208.1"/>
    <property type="molecule type" value="Genomic_DNA"/>
</dbReference>